<name>A0A431TQ34_9BURK</name>
<feature type="chain" id="PRO_5019141899" evidence="1">
    <location>
        <begin position="31"/>
        <end position="442"/>
    </location>
</feature>
<dbReference type="EMBL" id="RXOE01000002">
    <property type="protein sequence ID" value="RTQ35739.1"/>
    <property type="molecule type" value="Genomic_DNA"/>
</dbReference>
<accession>A0A431TQ34</accession>
<feature type="domain" description="AB hydrolase-1" evidence="2">
    <location>
        <begin position="88"/>
        <end position="248"/>
    </location>
</feature>
<reference evidence="3 4" key="1">
    <citation type="submission" date="2018-12" db="EMBL/GenBank/DDBJ databases">
        <title>The genome of Variovorax gossypii DSM 100435.</title>
        <authorList>
            <person name="Gao J."/>
            <person name="Sun J."/>
        </authorList>
    </citation>
    <scope>NUCLEOTIDE SEQUENCE [LARGE SCALE GENOMIC DNA]</scope>
    <source>
        <strain evidence="3 4">DSM 100435</strain>
    </source>
</reference>
<evidence type="ECO:0000313" key="3">
    <source>
        <dbReference type="EMBL" id="RTQ35739.1"/>
    </source>
</evidence>
<dbReference type="InterPro" id="IPR029058">
    <property type="entry name" value="AB_hydrolase_fold"/>
</dbReference>
<evidence type="ECO:0000259" key="2">
    <source>
        <dbReference type="Pfam" id="PF12697"/>
    </source>
</evidence>
<keyword evidence="4" id="KW-1185">Reference proteome</keyword>
<dbReference type="Pfam" id="PF12697">
    <property type="entry name" value="Abhydrolase_6"/>
    <property type="match status" value="1"/>
</dbReference>
<dbReference type="OrthoDB" id="8612291at2"/>
<comment type="caution">
    <text evidence="3">The sequence shown here is derived from an EMBL/GenBank/DDBJ whole genome shotgun (WGS) entry which is preliminary data.</text>
</comment>
<dbReference type="InterPro" id="IPR000073">
    <property type="entry name" value="AB_hydrolase_1"/>
</dbReference>
<sequence>MPRFAGIFAILMSAVTSISLLGACTTLASAENPPSSVAFDQYRSETLNQLRTGRSFQGDDKEAELLWNAPQEWWPPQHGAHSKPNKGILLVHGLGDSPWSFHDVAPALAAQGFLVRTVLLPGHGTRPDDLLTITAEQWQRTVQEQAMTLERDVEGPVYLGGFSTGANLVLDYAYGHPEIAGLALFSPGFKSMPFDWLAPLASRIRPWMITPNGSFPTQTPVRYMNVPTNGYAQYYRTSVAARRLLRRSYDKPVFMAVAQHDSVLNTEYLLDVFQQRFTNPQSRLIWYGSRPGKLTDTKRVLIREDRLPEQHISQFSHMGLLFSPENPLYGRGGSLRICLNGQTAQAAQACKQGGFTWYSDWGYREEGKVHARLTFNPYFDWQLSILVSTLGNERSLQSPASDAFTTQSIPNIPDFESTAFEAVARVALQDKASRTPQAILAQ</sequence>
<evidence type="ECO:0000313" key="4">
    <source>
        <dbReference type="Proteomes" id="UP000267418"/>
    </source>
</evidence>
<evidence type="ECO:0000256" key="1">
    <source>
        <dbReference type="SAM" id="SignalP"/>
    </source>
</evidence>
<feature type="signal peptide" evidence="1">
    <location>
        <begin position="1"/>
        <end position="30"/>
    </location>
</feature>
<dbReference type="Gene3D" id="3.40.50.1820">
    <property type="entry name" value="alpha/beta hydrolase"/>
    <property type="match status" value="1"/>
</dbReference>
<dbReference type="AlphaFoldDB" id="A0A431TQ34"/>
<organism evidence="3 4">
    <name type="scientific">Variovorax gossypii</name>
    <dbReference type="NCBI Taxonomy" id="1679495"/>
    <lineage>
        <taxon>Bacteria</taxon>
        <taxon>Pseudomonadati</taxon>
        <taxon>Pseudomonadota</taxon>
        <taxon>Betaproteobacteria</taxon>
        <taxon>Burkholderiales</taxon>
        <taxon>Comamonadaceae</taxon>
        <taxon>Variovorax</taxon>
    </lineage>
</organism>
<dbReference type="GO" id="GO:0016787">
    <property type="term" value="F:hydrolase activity"/>
    <property type="evidence" value="ECO:0007669"/>
    <property type="project" value="UniProtKB-KW"/>
</dbReference>
<dbReference type="PROSITE" id="PS51257">
    <property type="entry name" value="PROKAR_LIPOPROTEIN"/>
    <property type="match status" value="1"/>
</dbReference>
<dbReference type="SUPFAM" id="SSF53474">
    <property type="entry name" value="alpha/beta-Hydrolases"/>
    <property type="match status" value="1"/>
</dbReference>
<dbReference type="Proteomes" id="UP000267418">
    <property type="component" value="Unassembled WGS sequence"/>
</dbReference>
<proteinExistence type="predicted"/>
<gene>
    <name evidence="3" type="ORF">EJP69_14725</name>
</gene>
<protein>
    <submittedName>
        <fullName evidence="3">Alpha/beta fold hydrolase</fullName>
    </submittedName>
</protein>
<keyword evidence="1" id="KW-0732">Signal</keyword>
<keyword evidence="3" id="KW-0378">Hydrolase</keyword>